<dbReference type="PANTHER" id="PTHR24421">
    <property type="entry name" value="NITRATE/NITRITE SENSOR PROTEIN NARX-RELATED"/>
    <property type="match status" value="1"/>
</dbReference>
<dbReference type="InterPro" id="IPR003018">
    <property type="entry name" value="GAF"/>
</dbReference>
<name>A0ABN2BAI7_9ACTN</name>
<dbReference type="InterPro" id="IPR050482">
    <property type="entry name" value="Sensor_HK_TwoCompSys"/>
</dbReference>
<feature type="domain" description="GAF" evidence="4">
    <location>
        <begin position="226"/>
        <end position="369"/>
    </location>
</feature>
<dbReference type="Pfam" id="PF07730">
    <property type="entry name" value="HisKA_3"/>
    <property type="match status" value="1"/>
</dbReference>
<proteinExistence type="predicted"/>
<dbReference type="CDD" id="cd16917">
    <property type="entry name" value="HATPase_UhpB-NarQ-NarX-like"/>
    <property type="match status" value="1"/>
</dbReference>
<sequence length="567" mass="60916">MTGEQSAWQPSLPLPSLSRVDLDSLLQELLTRVGEVMTSRERLRSLLDAVVGIGSDLDLHSTLDRIVRAACQLADARYGALGVIGPDRMLVEFINHGVTADERAEIGDLPRGHGVLGLLIEEPRPIRLEDITQHPRAYGFPPNHPPMHSFLGVPIRIRDQVFGNLYLAEKRGGEQFTQDDENLVAALSVAAGAAIDNARLYAQAERRQRWLMAAAEITSVLLGEVRRTEALELVASRALDVADADLAMVLLVDDTAERLTVEVAVGGPDDAAGWSIPVAGSEFTEVLHRQQLSVVTDLGSAANWPVLLSTGTALLVPLAVGGVALGVLVVAYRKDSVAIAEGLELAMVETFAGQAALALERARAQDEREMLAVVGDRERIARDLHDVVIQRLFAAGMQLQGATRLSGQPDVRQRIDRVVTDLDTTIRDIRGAIFELRGPAPHSFRTEIRDLADEAREALGFRPALRIDGPVDTAVPDTQRTALLAVLRESLSNVAKHANARSVHVTVAVTHGRLALTVQDDGRGVAADADAAGHGLPNMRARAADLGGDCTVEPASPGTRVAWHVPL</sequence>
<dbReference type="InterPro" id="IPR029016">
    <property type="entry name" value="GAF-like_dom_sf"/>
</dbReference>
<keyword evidence="1" id="KW-0808">Transferase</keyword>
<gene>
    <name evidence="6" type="ORF">GCM10009827_062200</name>
</gene>
<dbReference type="PANTHER" id="PTHR24421:SF56">
    <property type="entry name" value="OXYGEN SENSOR HISTIDINE KINASE RESPONSE REGULATOR DOST"/>
    <property type="match status" value="1"/>
</dbReference>
<evidence type="ECO:0000313" key="7">
    <source>
        <dbReference type="Proteomes" id="UP001501470"/>
    </source>
</evidence>
<feature type="domain" description="Histidine kinase/HSP90-like ATPase" evidence="5">
    <location>
        <begin position="478"/>
        <end position="567"/>
    </location>
</feature>
<evidence type="ECO:0000259" key="4">
    <source>
        <dbReference type="SMART" id="SM00065"/>
    </source>
</evidence>
<feature type="domain" description="GAF" evidence="4">
    <location>
        <begin position="58"/>
        <end position="205"/>
    </location>
</feature>
<keyword evidence="7" id="KW-1185">Reference proteome</keyword>
<dbReference type="SUPFAM" id="SSF55874">
    <property type="entry name" value="ATPase domain of HSP90 chaperone/DNA topoisomerase II/histidine kinase"/>
    <property type="match status" value="1"/>
</dbReference>
<keyword evidence="3" id="KW-0902">Two-component regulatory system</keyword>
<protein>
    <submittedName>
        <fullName evidence="6">Two-component system sensor histidine kinase</fullName>
    </submittedName>
</protein>
<dbReference type="InterPro" id="IPR003594">
    <property type="entry name" value="HATPase_dom"/>
</dbReference>
<evidence type="ECO:0000256" key="2">
    <source>
        <dbReference type="ARBA" id="ARBA00022777"/>
    </source>
</evidence>
<evidence type="ECO:0000256" key="1">
    <source>
        <dbReference type="ARBA" id="ARBA00022679"/>
    </source>
</evidence>
<comment type="caution">
    <text evidence="6">The sequence shown here is derived from an EMBL/GenBank/DDBJ whole genome shotgun (WGS) entry which is preliminary data.</text>
</comment>
<reference evidence="6 7" key="1">
    <citation type="journal article" date="2019" name="Int. J. Syst. Evol. Microbiol.">
        <title>The Global Catalogue of Microorganisms (GCM) 10K type strain sequencing project: providing services to taxonomists for standard genome sequencing and annotation.</title>
        <authorList>
            <consortium name="The Broad Institute Genomics Platform"/>
            <consortium name="The Broad Institute Genome Sequencing Center for Infectious Disease"/>
            <person name="Wu L."/>
            <person name="Ma J."/>
        </authorList>
    </citation>
    <scope>NUCLEOTIDE SEQUENCE [LARGE SCALE GENOMIC DNA]</scope>
    <source>
        <strain evidence="6 7">JCM 15933</strain>
    </source>
</reference>
<accession>A0ABN2BAI7</accession>
<dbReference type="Gene3D" id="1.20.5.1930">
    <property type="match status" value="1"/>
</dbReference>
<dbReference type="Gene3D" id="3.30.565.10">
    <property type="entry name" value="Histidine kinase-like ATPase, C-terminal domain"/>
    <property type="match status" value="1"/>
</dbReference>
<dbReference type="InterPro" id="IPR011712">
    <property type="entry name" value="Sig_transdc_His_kin_sub3_dim/P"/>
</dbReference>
<dbReference type="EMBL" id="BAAAQD010000013">
    <property type="protein sequence ID" value="GAA1535467.1"/>
    <property type="molecule type" value="Genomic_DNA"/>
</dbReference>
<dbReference type="Gene3D" id="3.30.450.40">
    <property type="match status" value="2"/>
</dbReference>
<dbReference type="Pfam" id="PF02518">
    <property type="entry name" value="HATPase_c"/>
    <property type="match status" value="1"/>
</dbReference>
<dbReference type="SUPFAM" id="SSF55781">
    <property type="entry name" value="GAF domain-like"/>
    <property type="match status" value="2"/>
</dbReference>
<dbReference type="SMART" id="SM00387">
    <property type="entry name" value="HATPase_c"/>
    <property type="match status" value="1"/>
</dbReference>
<dbReference type="Pfam" id="PF13185">
    <property type="entry name" value="GAF_2"/>
    <property type="match status" value="1"/>
</dbReference>
<dbReference type="InterPro" id="IPR036890">
    <property type="entry name" value="HATPase_C_sf"/>
</dbReference>
<organism evidence="6 7">
    <name type="scientific">Dactylosporangium maewongense</name>
    <dbReference type="NCBI Taxonomy" id="634393"/>
    <lineage>
        <taxon>Bacteria</taxon>
        <taxon>Bacillati</taxon>
        <taxon>Actinomycetota</taxon>
        <taxon>Actinomycetes</taxon>
        <taxon>Micromonosporales</taxon>
        <taxon>Micromonosporaceae</taxon>
        <taxon>Dactylosporangium</taxon>
    </lineage>
</organism>
<dbReference type="Proteomes" id="UP001501470">
    <property type="component" value="Unassembled WGS sequence"/>
</dbReference>
<evidence type="ECO:0000313" key="6">
    <source>
        <dbReference type="EMBL" id="GAA1535467.1"/>
    </source>
</evidence>
<evidence type="ECO:0000256" key="3">
    <source>
        <dbReference type="ARBA" id="ARBA00023012"/>
    </source>
</evidence>
<dbReference type="GO" id="GO:0016301">
    <property type="term" value="F:kinase activity"/>
    <property type="evidence" value="ECO:0007669"/>
    <property type="project" value="UniProtKB-KW"/>
</dbReference>
<evidence type="ECO:0000259" key="5">
    <source>
        <dbReference type="SMART" id="SM00387"/>
    </source>
</evidence>
<dbReference type="SMART" id="SM00065">
    <property type="entry name" value="GAF"/>
    <property type="match status" value="2"/>
</dbReference>
<dbReference type="Pfam" id="PF13492">
    <property type="entry name" value="GAF_3"/>
    <property type="match status" value="1"/>
</dbReference>
<keyword evidence="2 6" id="KW-0418">Kinase</keyword>